<dbReference type="Proteomes" id="UP000314986">
    <property type="component" value="Unassembled WGS sequence"/>
</dbReference>
<dbReference type="InParanoid" id="A0A4W3GFT5"/>
<dbReference type="STRING" id="7868.ENSCMIP00000001520"/>
<dbReference type="InterPro" id="IPR036621">
    <property type="entry name" value="Anticodon-bd_dom_sf"/>
</dbReference>
<accession>A0A4W3GFT5</accession>
<reference evidence="4" key="4">
    <citation type="submission" date="2025-08" db="UniProtKB">
        <authorList>
            <consortium name="Ensembl"/>
        </authorList>
    </citation>
    <scope>IDENTIFICATION</scope>
</reference>
<evidence type="ECO:0000256" key="1">
    <source>
        <dbReference type="ARBA" id="ARBA00022741"/>
    </source>
</evidence>
<dbReference type="Pfam" id="PF12745">
    <property type="entry name" value="HGTP_anticodon2"/>
    <property type="match status" value="1"/>
</dbReference>
<name>A0A4W3GFT5_CALMI</name>
<keyword evidence="5" id="KW-1185">Reference proteome</keyword>
<proteinExistence type="predicted"/>
<dbReference type="GO" id="GO:0005524">
    <property type="term" value="F:ATP binding"/>
    <property type="evidence" value="ECO:0007669"/>
    <property type="project" value="UniProtKB-KW"/>
</dbReference>
<dbReference type="Gene3D" id="3.40.50.800">
    <property type="entry name" value="Anticodon-binding domain"/>
    <property type="match status" value="1"/>
</dbReference>
<evidence type="ECO:0000313" key="4">
    <source>
        <dbReference type="Ensembl" id="ENSCMIP00000001520.1"/>
    </source>
</evidence>
<dbReference type="AlphaFoldDB" id="A0A4W3GFT5"/>
<reference evidence="5" key="3">
    <citation type="journal article" date="2014" name="Nature">
        <title>Elephant shark genome provides unique insights into gnathostome evolution.</title>
        <authorList>
            <consortium name="International Elephant Shark Genome Sequencing Consortium"/>
            <person name="Venkatesh B."/>
            <person name="Lee A.P."/>
            <person name="Ravi V."/>
            <person name="Maurya A.K."/>
            <person name="Lian M.M."/>
            <person name="Swann J.B."/>
            <person name="Ohta Y."/>
            <person name="Flajnik M.F."/>
            <person name="Sutoh Y."/>
            <person name="Kasahara M."/>
            <person name="Hoon S."/>
            <person name="Gangu V."/>
            <person name="Roy S.W."/>
            <person name="Irimia M."/>
            <person name="Korzh V."/>
            <person name="Kondrychyn I."/>
            <person name="Lim Z.W."/>
            <person name="Tay B.H."/>
            <person name="Tohari S."/>
            <person name="Kong K.W."/>
            <person name="Ho S."/>
            <person name="Lorente-Galdos B."/>
            <person name="Quilez J."/>
            <person name="Marques-Bonet T."/>
            <person name="Raney B.J."/>
            <person name="Ingham P.W."/>
            <person name="Tay A."/>
            <person name="Hillier L.W."/>
            <person name="Minx P."/>
            <person name="Boehm T."/>
            <person name="Wilson R.K."/>
            <person name="Brenner S."/>
            <person name="Warren W.C."/>
        </authorList>
    </citation>
    <scope>NUCLEOTIDE SEQUENCE [LARGE SCALE GENOMIC DNA]</scope>
</reference>
<reference evidence="4" key="5">
    <citation type="submission" date="2025-09" db="UniProtKB">
        <authorList>
            <consortium name="Ensembl"/>
        </authorList>
    </citation>
    <scope>IDENTIFICATION</scope>
</reference>
<sequence length="106" mass="11576">MCEGVCVTGCVCVLQAGLCRCETLVVAMGRLSMGRALNIVHNLWLAAIPAEVLYHVSQSQEEVQELCRQPAISYLVLVSDKEGNHVKVQGTRLPTPAYTHAHRCSL</sequence>
<reference evidence="5" key="1">
    <citation type="journal article" date="2006" name="Science">
        <title>Ancient noncoding elements conserved in the human genome.</title>
        <authorList>
            <person name="Venkatesh B."/>
            <person name="Kirkness E.F."/>
            <person name="Loh Y.H."/>
            <person name="Halpern A.L."/>
            <person name="Lee A.P."/>
            <person name="Johnson J."/>
            <person name="Dandona N."/>
            <person name="Viswanathan L.D."/>
            <person name="Tay A."/>
            <person name="Venter J.C."/>
            <person name="Strausberg R.L."/>
            <person name="Brenner S."/>
        </authorList>
    </citation>
    <scope>NUCLEOTIDE SEQUENCE [LARGE SCALE GENOMIC DNA]</scope>
</reference>
<organism evidence="4 5">
    <name type="scientific">Callorhinchus milii</name>
    <name type="common">Ghost shark</name>
    <dbReference type="NCBI Taxonomy" id="7868"/>
    <lineage>
        <taxon>Eukaryota</taxon>
        <taxon>Metazoa</taxon>
        <taxon>Chordata</taxon>
        <taxon>Craniata</taxon>
        <taxon>Vertebrata</taxon>
        <taxon>Chondrichthyes</taxon>
        <taxon>Holocephali</taxon>
        <taxon>Chimaeriformes</taxon>
        <taxon>Callorhinchidae</taxon>
        <taxon>Callorhinchus</taxon>
    </lineage>
</organism>
<evidence type="ECO:0000256" key="2">
    <source>
        <dbReference type="ARBA" id="ARBA00022840"/>
    </source>
</evidence>
<evidence type="ECO:0000259" key="3">
    <source>
        <dbReference type="Pfam" id="PF12745"/>
    </source>
</evidence>
<dbReference type="InterPro" id="IPR024435">
    <property type="entry name" value="HisRS-related_dom"/>
</dbReference>
<evidence type="ECO:0000313" key="5">
    <source>
        <dbReference type="Proteomes" id="UP000314986"/>
    </source>
</evidence>
<feature type="domain" description="Histidyl tRNA synthetase-related" evidence="3">
    <location>
        <begin position="20"/>
        <end position="82"/>
    </location>
</feature>
<reference evidence="5" key="2">
    <citation type="journal article" date="2007" name="PLoS Biol.">
        <title>Survey sequencing and comparative analysis of the elephant shark (Callorhinchus milii) genome.</title>
        <authorList>
            <person name="Venkatesh B."/>
            <person name="Kirkness E.F."/>
            <person name="Loh Y.H."/>
            <person name="Halpern A.L."/>
            <person name="Lee A.P."/>
            <person name="Johnson J."/>
            <person name="Dandona N."/>
            <person name="Viswanathan L.D."/>
            <person name="Tay A."/>
            <person name="Venter J.C."/>
            <person name="Strausberg R.L."/>
            <person name="Brenner S."/>
        </authorList>
    </citation>
    <scope>NUCLEOTIDE SEQUENCE [LARGE SCALE GENOMIC DNA]</scope>
</reference>
<keyword evidence="1" id="KW-0547">Nucleotide-binding</keyword>
<dbReference type="Ensembl" id="ENSCMIT00000001584.1">
    <property type="protein sequence ID" value="ENSCMIP00000001520.1"/>
    <property type="gene ID" value="ENSCMIG00000000972.1"/>
</dbReference>
<protein>
    <recommendedName>
        <fullName evidence="3">Histidyl tRNA synthetase-related domain-containing protein</fullName>
    </recommendedName>
</protein>
<keyword evidence="2" id="KW-0067">ATP-binding</keyword>